<feature type="compositionally biased region" description="Basic and acidic residues" evidence="1">
    <location>
        <begin position="1"/>
        <end position="16"/>
    </location>
</feature>
<gene>
    <name evidence="2" type="ORF">GSONMT00022556001</name>
</gene>
<feature type="compositionally biased region" description="Polar residues" evidence="1">
    <location>
        <begin position="90"/>
        <end position="99"/>
    </location>
</feature>
<feature type="compositionally biased region" description="Basic and acidic residues" evidence="1">
    <location>
        <begin position="45"/>
        <end position="58"/>
    </location>
</feature>
<feature type="region of interest" description="Disordered" evidence="1">
    <location>
        <begin position="1"/>
        <end position="109"/>
    </location>
</feature>
<protein>
    <submittedName>
        <fullName evidence="2">Uncharacterized protein</fullName>
    </submittedName>
</protein>
<name>A0A060XKV3_ONCMY</name>
<dbReference type="PaxDb" id="8022-A0A060XKV3"/>
<evidence type="ECO:0000256" key="1">
    <source>
        <dbReference type="SAM" id="MobiDB-lite"/>
    </source>
</evidence>
<proteinExistence type="predicted"/>
<organism evidence="2 3">
    <name type="scientific">Oncorhynchus mykiss</name>
    <name type="common">Rainbow trout</name>
    <name type="synonym">Salmo gairdneri</name>
    <dbReference type="NCBI Taxonomy" id="8022"/>
    <lineage>
        <taxon>Eukaryota</taxon>
        <taxon>Metazoa</taxon>
        <taxon>Chordata</taxon>
        <taxon>Craniata</taxon>
        <taxon>Vertebrata</taxon>
        <taxon>Euteleostomi</taxon>
        <taxon>Actinopterygii</taxon>
        <taxon>Neopterygii</taxon>
        <taxon>Teleostei</taxon>
        <taxon>Protacanthopterygii</taxon>
        <taxon>Salmoniformes</taxon>
        <taxon>Salmonidae</taxon>
        <taxon>Salmoninae</taxon>
        <taxon>Oncorhynchus</taxon>
    </lineage>
</organism>
<evidence type="ECO:0000313" key="2">
    <source>
        <dbReference type="EMBL" id="CDQ80208.1"/>
    </source>
</evidence>
<evidence type="ECO:0000313" key="3">
    <source>
        <dbReference type="Proteomes" id="UP000193380"/>
    </source>
</evidence>
<accession>A0A060XKV3</accession>
<dbReference type="Proteomes" id="UP000193380">
    <property type="component" value="Unassembled WGS sequence"/>
</dbReference>
<dbReference type="EMBL" id="FR905565">
    <property type="protein sequence ID" value="CDQ80208.1"/>
    <property type="molecule type" value="Genomic_DNA"/>
</dbReference>
<dbReference type="AlphaFoldDB" id="A0A060XKV3"/>
<dbReference type="STRING" id="8022.A0A060XKV3"/>
<reference evidence="2" key="2">
    <citation type="submission" date="2014-03" db="EMBL/GenBank/DDBJ databases">
        <authorList>
            <person name="Genoscope - CEA"/>
        </authorList>
    </citation>
    <scope>NUCLEOTIDE SEQUENCE</scope>
</reference>
<sequence length="188" mass="20447">MKRTRKTDGGEKKDTKSPPPSQVNGKAAESSKASADYQPSPEINKNTENDHSGERDSSTVHVVNGVQPASHENGLPSKGDNAHFEEIIQLANQGNSSNGGREKSESDMPTEPILAFESEEPFLKKVGPMKPQHVAGTDTSDIAHDVSLSSTVRKYFPLLNWPSKSNANVFRHAVDSLSNKIQCHTTTR</sequence>
<reference evidence="2" key="1">
    <citation type="journal article" date="2014" name="Nat. Commun.">
        <title>The rainbow trout genome provides novel insights into evolution after whole-genome duplication in vertebrates.</title>
        <authorList>
            <person name="Berthelot C."/>
            <person name="Brunet F."/>
            <person name="Chalopin D."/>
            <person name="Juanchich A."/>
            <person name="Bernard M."/>
            <person name="Noel B."/>
            <person name="Bento P."/>
            <person name="Da Silva C."/>
            <person name="Labadie K."/>
            <person name="Alberti A."/>
            <person name="Aury J.M."/>
            <person name="Louis A."/>
            <person name="Dehais P."/>
            <person name="Bardou P."/>
            <person name="Montfort J."/>
            <person name="Klopp C."/>
            <person name="Cabau C."/>
            <person name="Gaspin C."/>
            <person name="Thorgaard G.H."/>
            <person name="Boussaha M."/>
            <person name="Quillet E."/>
            <person name="Guyomard R."/>
            <person name="Galiana D."/>
            <person name="Bobe J."/>
            <person name="Volff J.N."/>
            <person name="Genet C."/>
            <person name="Wincker P."/>
            <person name="Jaillon O."/>
            <person name="Roest Crollius H."/>
            <person name="Guiguen Y."/>
        </authorList>
    </citation>
    <scope>NUCLEOTIDE SEQUENCE [LARGE SCALE GENOMIC DNA]</scope>
</reference>